<dbReference type="AlphaFoldDB" id="A0A087U3W9"/>
<evidence type="ECO:0000313" key="2">
    <source>
        <dbReference type="Proteomes" id="UP000054359"/>
    </source>
</evidence>
<dbReference type="EMBL" id="KK118039">
    <property type="protein sequence ID" value="KFM72058.1"/>
    <property type="molecule type" value="Genomic_DNA"/>
</dbReference>
<accession>A0A087U3W9</accession>
<feature type="non-terminal residue" evidence="1">
    <location>
        <position position="72"/>
    </location>
</feature>
<dbReference type="Proteomes" id="UP000054359">
    <property type="component" value="Unassembled WGS sequence"/>
</dbReference>
<gene>
    <name evidence="1" type="ORF">X975_07688</name>
</gene>
<protein>
    <submittedName>
        <fullName evidence="1">Uncharacterized protein</fullName>
    </submittedName>
</protein>
<proteinExistence type="predicted"/>
<evidence type="ECO:0000313" key="1">
    <source>
        <dbReference type="EMBL" id="KFM72058.1"/>
    </source>
</evidence>
<reference evidence="1 2" key="1">
    <citation type="submission" date="2013-11" db="EMBL/GenBank/DDBJ databases">
        <title>Genome sequencing of Stegodyphus mimosarum.</title>
        <authorList>
            <person name="Bechsgaard J."/>
        </authorList>
    </citation>
    <scope>NUCLEOTIDE SEQUENCE [LARGE SCALE GENOMIC DNA]</scope>
</reference>
<keyword evidence="2" id="KW-1185">Reference proteome</keyword>
<sequence>MIRIRPPSEMNLASLAQRTDDTGYPRILQLKVTISPMAAVFSWGYIETDNLAVTTSSVSALSSEPELVSTQT</sequence>
<name>A0A087U3W9_STEMI</name>
<organism evidence="1 2">
    <name type="scientific">Stegodyphus mimosarum</name>
    <name type="common">African social velvet spider</name>
    <dbReference type="NCBI Taxonomy" id="407821"/>
    <lineage>
        <taxon>Eukaryota</taxon>
        <taxon>Metazoa</taxon>
        <taxon>Ecdysozoa</taxon>
        <taxon>Arthropoda</taxon>
        <taxon>Chelicerata</taxon>
        <taxon>Arachnida</taxon>
        <taxon>Araneae</taxon>
        <taxon>Araneomorphae</taxon>
        <taxon>Entelegynae</taxon>
        <taxon>Eresoidea</taxon>
        <taxon>Eresidae</taxon>
        <taxon>Stegodyphus</taxon>
    </lineage>
</organism>